<keyword evidence="1" id="KW-1133">Transmembrane helix</keyword>
<keyword evidence="1" id="KW-0472">Membrane</keyword>
<feature type="transmembrane region" description="Helical" evidence="1">
    <location>
        <begin position="240"/>
        <end position="262"/>
    </location>
</feature>
<name>A0A4R0RFT7_9APHY</name>
<accession>A0A4R0RFT7</accession>
<protein>
    <recommendedName>
        <fullName evidence="5">Dickkopf N-terminal cysteine-rich domain-containing protein</fullName>
    </recommendedName>
</protein>
<reference evidence="3 4" key="1">
    <citation type="submission" date="2018-11" db="EMBL/GenBank/DDBJ databases">
        <title>Genome assembly of Steccherinum ochraceum LE-BIN_3174, the white-rot fungus of the Steccherinaceae family (The Residual Polyporoid clade, Polyporales, Basidiomycota).</title>
        <authorList>
            <person name="Fedorova T.V."/>
            <person name="Glazunova O.A."/>
            <person name="Landesman E.O."/>
            <person name="Moiseenko K.V."/>
            <person name="Psurtseva N.V."/>
            <person name="Savinova O.S."/>
            <person name="Shakhova N.V."/>
            <person name="Tyazhelova T.V."/>
            <person name="Vasina D.V."/>
        </authorList>
    </citation>
    <scope>NUCLEOTIDE SEQUENCE [LARGE SCALE GENOMIC DNA]</scope>
    <source>
        <strain evidence="3 4">LE-BIN_3174</strain>
    </source>
</reference>
<evidence type="ECO:0000256" key="2">
    <source>
        <dbReference type="SAM" id="SignalP"/>
    </source>
</evidence>
<gene>
    <name evidence="3" type="ORF">EIP91_005240</name>
</gene>
<dbReference type="OrthoDB" id="195231at2759"/>
<keyword evidence="4" id="KW-1185">Reference proteome</keyword>
<dbReference type="EMBL" id="RWJN01000289">
    <property type="protein sequence ID" value="TCD63569.1"/>
    <property type="molecule type" value="Genomic_DNA"/>
</dbReference>
<sequence>MRFGHRVQFFRVYLFFLCIAPSLGQVNPSSCSITHNHLDPATHKFISDCDDTTFCSSPVNGTCVPRLCRRDEFASPGVGDYVPPLCPEGAFCPDEGNGCLPLVKEGGACQLDRDDQCAEPPMSGQEAEGKGRKAKEMQMDVFRPLCLQSTCLYANATLGQKCVADQTTYIDAGPDGQQYNFTVTRHNCVSPRFYCDPTFLLCVKTKDIGDDCSSDQNCESLNCESGTCAEPPEMPTKVQLWQWIVTIASVFSTMLAIVVTLVHVHKRIRRKHYDEIHEYYEEQLSLRRSMFALHSAAADRIDSDELDEKQALRLRNGG</sequence>
<evidence type="ECO:0000256" key="1">
    <source>
        <dbReference type="SAM" id="Phobius"/>
    </source>
</evidence>
<keyword evidence="2" id="KW-0732">Signal</keyword>
<evidence type="ECO:0000313" key="4">
    <source>
        <dbReference type="Proteomes" id="UP000292702"/>
    </source>
</evidence>
<dbReference type="AlphaFoldDB" id="A0A4R0RFT7"/>
<organism evidence="3 4">
    <name type="scientific">Steccherinum ochraceum</name>
    <dbReference type="NCBI Taxonomy" id="92696"/>
    <lineage>
        <taxon>Eukaryota</taxon>
        <taxon>Fungi</taxon>
        <taxon>Dikarya</taxon>
        <taxon>Basidiomycota</taxon>
        <taxon>Agaricomycotina</taxon>
        <taxon>Agaricomycetes</taxon>
        <taxon>Polyporales</taxon>
        <taxon>Steccherinaceae</taxon>
        <taxon>Steccherinum</taxon>
    </lineage>
</organism>
<feature type="chain" id="PRO_5020643942" description="Dickkopf N-terminal cysteine-rich domain-containing protein" evidence="2">
    <location>
        <begin position="25"/>
        <end position="318"/>
    </location>
</feature>
<feature type="signal peptide" evidence="2">
    <location>
        <begin position="1"/>
        <end position="24"/>
    </location>
</feature>
<proteinExistence type="predicted"/>
<dbReference type="STRING" id="92696.A0A4R0RFT7"/>
<comment type="caution">
    <text evidence="3">The sequence shown here is derived from an EMBL/GenBank/DDBJ whole genome shotgun (WGS) entry which is preliminary data.</text>
</comment>
<evidence type="ECO:0000313" key="3">
    <source>
        <dbReference type="EMBL" id="TCD63569.1"/>
    </source>
</evidence>
<evidence type="ECO:0008006" key="5">
    <source>
        <dbReference type="Google" id="ProtNLM"/>
    </source>
</evidence>
<keyword evidence="1" id="KW-0812">Transmembrane</keyword>
<dbReference type="Proteomes" id="UP000292702">
    <property type="component" value="Unassembled WGS sequence"/>
</dbReference>